<dbReference type="AlphaFoldDB" id="A0A9X6RMH3"/>
<dbReference type="InterPro" id="IPR011993">
    <property type="entry name" value="PH-like_dom_sf"/>
</dbReference>
<evidence type="ECO:0000256" key="1">
    <source>
        <dbReference type="ARBA" id="ARBA00022448"/>
    </source>
</evidence>
<dbReference type="InterPro" id="IPR001849">
    <property type="entry name" value="PH_domain"/>
</dbReference>
<dbReference type="GO" id="GO:0005829">
    <property type="term" value="C:cytosol"/>
    <property type="evidence" value="ECO:0007669"/>
    <property type="project" value="TreeGrafter"/>
</dbReference>
<dbReference type="GO" id="GO:0006869">
    <property type="term" value="P:lipid transport"/>
    <property type="evidence" value="ECO:0007669"/>
    <property type="project" value="UniProtKB-KW"/>
</dbReference>
<feature type="domain" description="PH" evidence="5">
    <location>
        <begin position="1"/>
        <end position="98"/>
    </location>
</feature>
<comment type="caution">
    <text evidence="6">The sequence shown here is derived from an EMBL/GenBank/DDBJ whole genome shotgun (WGS) entry which is preliminary data.</text>
</comment>
<dbReference type="FunFam" id="2.30.29.30:FF:000089">
    <property type="entry name" value="Oxysterol-binding protein"/>
    <property type="match status" value="1"/>
</dbReference>
<name>A0A9X6RMH3_HYPEX</name>
<dbReference type="Proteomes" id="UP000192578">
    <property type="component" value="Unassembled WGS sequence"/>
</dbReference>
<dbReference type="Gene3D" id="2.30.29.30">
    <property type="entry name" value="Pleckstrin-homology domain (PH domain)/Phosphotyrosine-binding domain (PTB)"/>
    <property type="match status" value="1"/>
</dbReference>
<evidence type="ECO:0000259" key="5">
    <source>
        <dbReference type="PROSITE" id="PS50003"/>
    </source>
</evidence>
<dbReference type="GO" id="GO:0016020">
    <property type="term" value="C:membrane"/>
    <property type="evidence" value="ECO:0007669"/>
    <property type="project" value="TreeGrafter"/>
</dbReference>
<feature type="region of interest" description="Disordered" evidence="4">
    <location>
        <begin position="141"/>
        <end position="166"/>
    </location>
</feature>
<keyword evidence="2" id="KW-0445">Lipid transport</keyword>
<evidence type="ECO:0000256" key="4">
    <source>
        <dbReference type="SAM" id="MobiDB-lite"/>
    </source>
</evidence>
<dbReference type="PANTHER" id="PTHR10972">
    <property type="entry name" value="OXYSTEROL-BINDING PROTEIN-RELATED"/>
    <property type="match status" value="1"/>
</dbReference>
<dbReference type="InterPro" id="IPR000648">
    <property type="entry name" value="Oxysterol-bd"/>
</dbReference>
<gene>
    <name evidence="6" type="ORF">BV898_17906</name>
</gene>
<dbReference type="Pfam" id="PF00169">
    <property type="entry name" value="PH"/>
    <property type="match status" value="1"/>
</dbReference>
<sequence>MPVMEGPLSKWTNVMQGWQYRWFVLDEGHGILFYYTSKEKMLKGQRRGCVRLKDAIIGIDSEDDSTFTVKVDHKTFHFQARDADEREQWTRALEVVIRLQNRGPSSSLTQRYHPNLPEFEKRLTESDAYLKMLENQIKNLTREEGSAERRGKSETRRDHQFRRANV</sequence>
<reference evidence="7" key="1">
    <citation type="submission" date="2017-01" db="EMBL/GenBank/DDBJ databases">
        <title>Comparative genomics of anhydrobiosis in the tardigrade Hypsibius dujardini.</title>
        <authorList>
            <person name="Yoshida Y."/>
            <person name="Koutsovoulos G."/>
            <person name="Laetsch D."/>
            <person name="Stevens L."/>
            <person name="Kumar S."/>
            <person name="Horikawa D."/>
            <person name="Ishino K."/>
            <person name="Komine S."/>
            <person name="Tomita M."/>
            <person name="Blaxter M."/>
            <person name="Arakawa K."/>
        </authorList>
    </citation>
    <scope>NUCLEOTIDE SEQUENCE [LARGE SCALE GENOMIC DNA]</scope>
    <source>
        <strain evidence="7">Z151</strain>
    </source>
</reference>
<keyword evidence="1" id="KW-0813">Transport</keyword>
<evidence type="ECO:0000313" key="7">
    <source>
        <dbReference type="Proteomes" id="UP000192578"/>
    </source>
</evidence>
<proteinExistence type="predicted"/>
<accession>A0A9X6RMH3</accession>
<organism evidence="6 7">
    <name type="scientific">Hypsibius exemplaris</name>
    <name type="common">Freshwater tardigrade</name>
    <dbReference type="NCBI Taxonomy" id="2072580"/>
    <lineage>
        <taxon>Eukaryota</taxon>
        <taxon>Metazoa</taxon>
        <taxon>Ecdysozoa</taxon>
        <taxon>Tardigrada</taxon>
        <taxon>Eutardigrada</taxon>
        <taxon>Parachela</taxon>
        <taxon>Hypsibioidea</taxon>
        <taxon>Hypsibiidae</taxon>
        <taxon>Hypsibius</taxon>
    </lineage>
</organism>
<dbReference type="OrthoDB" id="10069330at2759"/>
<dbReference type="CDD" id="cd13290">
    <property type="entry name" value="PH_ORP9"/>
    <property type="match status" value="1"/>
</dbReference>
<dbReference type="PROSITE" id="PS50003">
    <property type="entry name" value="PH_DOMAIN"/>
    <property type="match status" value="1"/>
</dbReference>
<dbReference type="GO" id="GO:0005794">
    <property type="term" value="C:Golgi apparatus"/>
    <property type="evidence" value="ECO:0007669"/>
    <property type="project" value="TreeGrafter"/>
</dbReference>
<dbReference type="EMBL" id="MTYJ01000324">
    <property type="protein sequence ID" value="OWA53478.1"/>
    <property type="molecule type" value="Genomic_DNA"/>
</dbReference>
<protein>
    <submittedName>
        <fullName evidence="6">Oxysterol-binding protein-related protein 9</fullName>
    </submittedName>
</protein>
<dbReference type="PANTHER" id="PTHR10972:SF200">
    <property type="entry name" value="OXYSTEROL-BINDING PROTEIN-RELATED PROTEIN 9"/>
    <property type="match status" value="1"/>
</dbReference>
<keyword evidence="3" id="KW-0446">Lipid-binding</keyword>
<dbReference type="GO" id="GO:0032934">
    <property type="term" value="F:sterol binding"/>
    <property type="evidence" value="ECO:0007669"/>
    <property type="project" value="TreeGrafter"/>
</dbReference>
<evidence type="ECO:0000313" key="6">
    <source>
        <dbReference type="EMBL" id="OWA53478.1"/>
    </source>
</evidence>
<keyword evidence="7" id="KW-1185">Reference proteome</keyword>
<dbReference type="SMART" id="SM00233">
    <property type="entry name" value="PH"/>
    <property type="match status" value="1"/>
</dbReference>
<feature type="compositionally biased region" description="Basic and acidic residues" evidence="4">
    <location>
        <begin position="141"/>
        <end position="158"/>
    </location>
</feature>
<evidence type="ECO:0000256" key="3">
    <source>
        <dbReference type="ARBA" id="ARBA00023121"/>
    </source>
</evidence>
<dbReference type="SUPFAM" id="SSF50729">
    <property type="entry name" value="PH domain-like"/>
    <property type="match status" value="1"/>
</dbReference>
<evidence type="ECO:0000256" key="2">
    <source>
        <dbReference type="ARBA" id="ARBA00023055"/>
    </source>
</evidence>